<name>A0A7W6DMQ9_9SPHN</name>
<evidence type="ECO:0000256" key="2">
    <source>
        <dbReference type="ARBA" id="ARBA00022630"/>
    </source>
</evidence>
<dbReference type="SUPFAM" id="SSF55469">
    <property type="entry name" value="FMN-dependent nitroreductase-like"/>
    <property type="match status" value="1"/>
</dbReference>
<reference evidence="11 12" key="1">
    <citation type="submission" date="2020-08" db="EMBL/GenBank/DDBJ databases">
        <title>Genomic Encyclopedia of Type Strains, Phase IV (KMG-IV): sequencing the most valuable type-strain genomes for metagenomic binning, comparative biology and taxonomic classification.</title>
        <authorList>
            <person name="Goeker M."/>
        </authorList>
    </citation>
    <scope>NUCLEOTIDE SEQUENCE [LARGE SCALE GENOMIC DNA]</scope>
    <source>
        <strain evidence="11 12">DSM 29348</strain>
    </source>
</reference>
<keyword evidence="12" id="KW-1185">Reference proteome</keyword>
<dbReference type="GO" id="GO:0016491">
    <property type="term" value="F:oxidoreductase activity"/>
    <property type="evidence" value="ECO:0007669"/>
    <property type="project" value="UniProtKB-UniRule"/>
</dbReference>
<feature type="binding site" evidence="8">
    <location>
        <position position="56"/>
    </location>
    <ligand>
        <name>FMN</name>
        <dbReference type="ChEBI" id="CHEBI:58210"/>
        <note>ligand shared between dimeric partners</note>
    </ligand>
</feature>
<sequence>MPLRRRGGGDMEDAMFNDTSSPLALLRSRRSGKPRDLAAPGPDDAQLRAMLEIATRTPDHGKLAPWRFVIVGADQRDALAELLERAYRAEKPDAGRLEIEAMHQFAHQAPSLVVALSAPVEPSKIPLWEQQLSAGAAVMNLLHAAHAMGFAGGWLTGWPSFSDMVRDAFGKPSERIAGFVFIGTPSRPLEERPRPEYDDVVSNWVI</sequence>
<evidence type="ECO:0000313" key="11">
    <source>
        <dbReference type="EMBL" id="MBB3983460.1"/>
    </source>
</evidence>
<evidence type="ECO:0000256" key="5">
    <source>
        <dbReference type="ARBA" id="ARBA00023002"/>
    </source>
</evidence>
<dbReference type="InterPro" id="IPR029479">
    <property type="entry name" value="Nitroreductase"/>
</dbReference>
<keyword evidence="2 7" id="KW-0285">Flavoprotein</keyword>
<keyword evidence="6 7" id="KW-0520">NAD</keyword>
<feature type="binding site" description="in other chain" evidence="8">
    <location>
        <begin position="29"/>
        <end position="31"/>
    </location>
    <ligand>
        <name>FMN</name>
        <dbReference type="ChEBI" id="CHEBI:58210"/>
        <note>ligand shared between dimeric partners</note>
    </ligand>
</feature>
<organism evidence="11 12">
    <name type="scientific">Sphingobium fontiphilum</name>
    <dbReference type="NCBI Taxonomy" id="944425"/>
    <lineage>
        <taxon>Bacteria</taxon>
        <taxon>Pseudomonadati</taxon>
        <taxon>Pseudomonadota</taxon>
        <taxon>Alphaproteobacteria</taxon>
        <taxon>Sphingomonadales</taxon>
        <taxon>Sphingomonadaceae</taxon>
        <taxon>Sphingobium</taxon>
    </lineage>
</organism>
<evidence type="ECO:0000256" key="7">
    <source>
        <dbReference type="PIRNR" id="PIRNR000232"/>
    </source>
</evidence>
<dbReference type="Gene3D" id="3.40.109.10">
    <property type="entry name" value="NADH Oxidase"/>
    <property type="match status" value="1"/>
</dbReference>
<evidence type="ECO:0000256" key="6">
    <source>
        <dbReference type="ARBA" id="ARBA00023027"/>
    </source>
</evidence>
<dbReference type="Pfam" id="PF00881">
    <property type="entry name" value="Nitroreductase"/>
    <property type="match status" value="1"/>
</dbReference>
<keyword evidence="3 7" id="KW-0288">FMN</keyword>
<proteinExistence type="inferred from homology"/>
<comment type="similarity">
    <text evidence="1 7">Belongs to the nitroreductase family.</text>
</comment>
<dbReference type="InterPro" id="IPR026021">
    <property type="entry name" value="YdjA-like"/>
</dbReference>
<evidence type="ECO:0000313" key="12">
    <source>
        <dbReference type="Proteomes" id="UP000552757"/>
    </source>
</evidence>
<dbReference type="PIRSF" id="PIRSF000232">
    <property type="entry name" value="YdjA"/>
    <property type="match status" value="1"/>
</dbReference>
<comment type="caution">
    <text evidence="11">The sequence shown here is derived from an EMBL/GenBank/DDBJ whole genome shotgun (WGS) entry which is preliminary data.</text>
</comment>
<protein>
    <recommendedName>
        <fullName evidence="7">Putative NAD(P)H nitroreductase</fullName>
        <ecNumber evidence="7">1.-.-.-</ecNumber>
    </recommendedName>
</protein>
<dbReference type="InterPro" id="IPR000415">
    <property type="entry name" value="Nitroreductase-like"/>
</dbReference>
<dbReference type="EMBL" id="JACIEB010000009">
    <property type="protein sequence ID" value="MBB3983460.1"/>
    <property type="molecule type" value="Genomic_DNA"/>
</dbReference>
<evidence type="ECO:0000259" key="10">
    <source>
        <dbReference type="Pfam" id="PF00881"/>
    </source>
</evidence>
<dbReference type="PANTHER" id="PTHR43821">
    <property type="entry name" value="NAD(P)H NITROREDUCTASE YDJA-RELATED"/>
    <property type="match status" value="1"/>
</dbReference>
<feature type="domain" description="Nitroreductase" evidence="10">
    <location>
        <begin position="27"/>
        <end position="183"/>
    </location>
</feature>
<evidence type="ECO:0000256" key="4">
    <source>
        <dbReference type="ARBA" id="ARBA00022857"/>
    </source>
</evidence>
<gene>
    <name evidence="11" type="ORF">GGR44_003151</name>
</gene>
<feature type="binding site" evidence="8">
    <location>
        <position position="60"/>
    </location>
    <ligand>
        <name>FMN</name>
        <dbReference type="ChEBI" id="CHEBI:58210"/>
        <note>ligand shared between dimeric partners</note>
    </ligand>
</feature>
<evidence type="ECO:0000256" key="3">
    <source>
        <dbReference type="ARBA" id="ARBA00022643"/>
    </source>
</evidence>
<dbReference type="EC" id="1.-.-.-" evidence="7"/>
<accession>A0A7W6DMQ9</accession>
<evidence type="ECO:0000256" key="8">
    <source>
        <dbReference type="PIRSR" id="PIRSR000232-1"/>
    </source>
</evidence>
<keyword evidence="5 7" id="KW-0560">Oxidoreductase</keyword>
<evidence type="ECO:0000256" key="9">
    <source>
        <dbReference type="SAM" id="MobiDB-lite"/>
    </source>
</evidence>
<evidence type="ECO:0000256" key="1">
    <source>
        <dbReference type="ARBA" id="ARBA00007118"/>
    </source>
</evidence>
<dbReference type="Proteomes" id="UP000552757">
    <property type="component" value="Unassembled WGS sequence"/>
</dbReference>
<comment type="cofactor">
    <cofactor evidence="8">
        <name>FMN</name>
        <dbReference type="ChEBI" id="CHEBI:58210"/>
    </cofactor>
    <text evidence="8">Binds 1 FMN per subunit.</text>
</comment>
<feature type="region of interest" description="Disordered" evidence="9">
    <location>
        <begin position="1"/>
        <end position="22"/>
    </location>
</feature>
<dbReference type="InterPro" id="IPR052530">
    <property type="entry name" value="NAD(P)H_nitroreductase"/>
</dbReference>
<dbReference type="CDD" id="cd02135">
    <property type="entry name" value="YdjA-like"/>
    <property type="match status" value="1"/>
</dbReference>
<keyword evidence="4 7" id="KW-0521">NADP</keyword>
<feature type="binding site" description="in other chain" evidence="8">
    <location>
        <begin position="154"/>
        <end position="156"/>
    </location>
    <ligand>
        <name>FMN</name>
        <dbReference type="ChEBI" id="CHEBI:58210"/>
        <note>ligand shared between dimeric partners</note>
    </ligand>
</feature>
<dbReference type="AlphaFoldDB" id="A0A7W6DMQ9"/>
<dbReference type="PANTHER" id="PTHR43821:SF1">
    <property type="entry name" value="NAD(P)H NITROREDUCTASE YDJA-RELATED"/>
    <property type="match status" value="1"/>
</dbReference>